<dbReference type="Pfam" id="PF03401">
    <property type="entry name" value="TctC"/>
    <property type="match status" value="1"/>
</dbReference>
<dbReference type="Gene3D" id="3.40.190.150">
    <property type="entry name" value="Bordetella uptake gene, domain 1"/>
    <property type="match status" value="1"/>
</dbReference>
<gene>
    <name evidence="2" type="ORF">C6P64_15195</name>
</gene>
<organism evidence="2 3">
    <name type="scientific">Malikia granosa</name>
    <dbReference type="NCBI Taxonomy" id="263067"/>
    <lineage>
        <taxon>Bacteria</taxon>
        <taxon>Pseudomonadati</taxon>
        <taxon>Pseudomonadota</taxon>
        <taxon>Betaproteobacteria</taxon>
        <taxon>Burkholderiales</taxon>
        <taxon>Comamonadaceae</taxon>
        <taxon>Malikia</taxon>
    </lineage>
</organism>
<dbReference type="Proteomes" id="UP000238589">
    <property type="component" value="Unassembled WGS sequence"/>
</dbReference>
<accession>A0A2S9K1P1</accession>
<comment type="caution">
    <text evidence="2">The sequence shown here is derived from an EMBL/GenBank/DDBJ whole genome shotgun (WGS) entry which is preliminary data.</text>
</comment>
<dbReference type="OrthoDB" id="8443386at2"/>
<keyword evidence="3" id="KW-1185">Reference proteome</keyword>
<proteinExistence type="inferred from homology"/>
<evidence type="ECO:0000256" key="1">
    <source>
        <dbReference type="ARBA" id="ARBA00006987"/>
    </source>
</evidence>
<dbReference type="EMBL" id="PVLQ01000077">
    <property type="protein sequence ID" value="PRD64297.1"/>
    <property type="molecule type" value="Genomic_DNA"/>
</dbReference>
<evidence type="ECO:0000313" key="2">
    <source>
        <dbReference type="EMBL" id="PRD64297.1"/>
    </source>
</evidence>
<comment type="similarity">
    <text evidence="1">Belongs to the UPF0065 (bug) family.</text>
</comment>
<reference evidence="2 3" key="1">
    <citation type="submission" date="2018-03" db="EMBL/GenBank/DDBJ databases">
        <title>Comparative genomics illustrates the genes involved in a hyperalkaliphilic mechanisms of Serpentinomonas isolated from highly-alkaline calcium-rich serpentinized springs.</title>
        <authorList>
            <person name="Suzuki S."/>
            <person name="Ishii S."/>
            <person name="Walworth N."/>
            <person name="Bird L."/>
            <person name="Kuenen J.G."/>
            <person name="Nealson K.H."/>
        </authorList>
    </citation>
    <scope>NUCLEOTIDE SEQUENCE [LARGE SCALE GENOMIC DNA]</scope>
    <source>
        <strain evidence="2 3">P1</strain>
    </source>
</reference>
<dbReference type="InterPro" id="IPR042100">
    <property type="entry name" value="Bug_dom1"/>
</dbReference>
<sequence>MARPLAPWITLSLWPTPRLKLSGCGLGISATQTRSRPWCTSSATVSPVCSHTPPEIIGRYHAEIVRILKSPEIQKRLHEMEFEVVATTPREFSDWIGTEITRWGKVIKSTGAKVE</sequence>
<protein>
    <recommendedName>
        <fullName evidence="4">Tripartite tricarboxylate transporter substrate binding protein</fullName>
    </recommendedName>
</protein>
<evidence type="ECO:0008006" key="4">
    <source>
        <dbReference type="Google" id="ProtNLM"/>
    </source>
</evidence>
<name>A0A2S9K1P1_9BURK</name>
<dbReference type="AlphaFoldDB" id="A0A2S9K1P1"/>
<dbReference type="InterPro" id="IPR005064">
    <property type="entry name" value="BUG"/>
</dbReference>
<evidence type="ECO:0000313" key="3">
    <source>
        <dbReference type="Proteomes" id="UP000238589"/>
    </source>
</evidence>